<proteinExistence type="predicted"/>
<organism evidence="2 3">
    <name type="scientific">Ophiobolus disseminans</name>
    <dbReference type="NCBI Taxonomy" id="1469910"/>
    <lineage>
        <taxon>Eukaryota</taxon>
        <taxon>Fungi</taxon>
        <taxon>Dikarya</taxon>
        <taxon>Ascomycota</taxon>
        <taxon>Pezizomycotina</taxon>
        <taxon>Dothideomycetes</taxon>
        <taxon>Pleosporomycetidae</taxon>
        <taxon>Pleosporales</taxon>
        <taxon>Pleosporineae</taxon>
        <taxon>Phaeosphaeriaceae</taxon>
        <taxon>Ophiobolus</taxon>
    </lineage>
</organism>
<evidence type="ECO:0000313" key="2">
    <source>
        <dbReference type="EMBL" id="KAF2821976.1"/>
    </source>
</evidence>
<dbReference type="AlphaFoldDB" id="A0A6A6ZM39"/>
<sequence length="349" mass="38431">MSSTMTTRPIEEVDSVAPLERPHKRCKTSMDMSCFSEISRLPSVYTRPTIPTLSSSELEDGIAADIFGELPASAQTYYTEIGLGINQAPLVQLPLTPSPTQVDLDVSAEDARDKEVFGDFSPPPSPIQVDLDVSAEVTRDKELFRDVAAPTEAIPTQAPPGQLSPPPSPSQADLVISDNGSDLEAELRKSFKHKQAALLEENGLVETGAKKLPKPKGPPPTYPRAYEKVPCIHCHRNRWSAHCDGNMASECASGEKIWVADCYNCKMTGRVCGMMRCETDEKGEKPCTNIRCEFAHKGDAYWEMAAPCNKYDVKRVPHKARVMSEAEKKGHARLWPAAVREQSTQDWAC</sequence>
<evidence type="ECO:0000313" key="3">
    <source>
        <dbReference type="Proteomes" id="UP000799424"/>
    </source>
</evidence>
<evidence type="ECO:0000256" key="1">
    <source>
        <dbReference type="SAM" id="MobiDB-lite"/>
    </source>
</evidence>
<keyword evidence="3" id="KW-1185">Reference proteome</keyword>
<gene>
    <name evidence="2" type="ORF">CC86DRAFT_385698</name>
</gene>
<name>A0A6A6ZM39_9PLEO</name>
<protein>
    <submittedName>
        <fullName evidence="2">Uncharacterized protein</fullName>
    </submittedName>
</protein>
<accession>A0A6A6ZM39</accession>
<reference evidence="2" key="1">
    <citation type="journal article" date="2020" name="Stud. Mycol.">
        <title>101 Dothideomycetes genomes: a test case for predicting lifestyles and emergence of pathogens.</title>
        <authorList>
            <person name="Haridas S."/>
            <person name="Albert R."/>
            <person name="Binder M."/>
            <person name="Bloem J."/>
            <person name="Labutti K."/>
            <person name="Salamov A."/>
            <person name="Andreopoulos B."/>
            <person name="Baker S."/>
            <person name="Barry K."/>
            <person name="Bills G."/>
            <person name="Bluhm B."/>
            <person name="Cannon C."/>
            <person name="Castanera R."/>
            <person name="Culley D."/>
            <person name="Daum C."/>
            <person name="Ezra D."/>
            <person name="Gonzalez J."/>
            <person name="Henrissat B."/>
            <person name="Kuo A."/>
            <person name="Liang C."/>
            <person name="Lipzen A."/>
            <person name="Lutzoni F."/>
            <person name="Magnuson J."/>
            <person name="Mondo S."/>
            <person name="Nolan M."/>
            <person name="Ohm R."/>
            <person name="Pangilinan J."/>
            <person name="Park H.-J."/>
            <person name="Ramirez L."/>
            <person name="Alfaro M."/>
            <person name="Sun H."/>
            <person name="Tritt A."/>
            <person name="Yoshinaga Y."/>
            <person name="Zwiers L.-H."/>
            <person name="Turgeon B."/>
            <person name="Goodwin S."/>
            <person name="Spatafora J."/>
            <person name="Crous P."/>
            <person name="Grigoriev I."/>
        </authorList>
    </citation>
    <scope>NUCLEOTIDE SEQUENCE</scope>
    <source>
        <strain evidence="2">CBS 113818</strain>
    </source>
</reference>
<dbReference type="EMBL" id="MU006235">
    <property type="protein sequence ID" value="KAF2821976.1"/>
    <property type="molecule type" value="Genomic_DNA"/>
</dbReference>
<feature type="region of interest" description="Disordered" evidence="1">
    <location>
        <begin position="149"/>
        <end position="176"/>
    </location>
</feature>
<dbReference type="Proteomes" id="UP000799424">
    <property type="component" value="Unassembled WGS sequence"/>
</dbReference>